<dbReference type="InterPro" id="IPR031100">
    <property type="entry name" value="LOG_fam"/>
</dbReference>
<dbReference type="GO" id="GO:0005829">
    <property type="term" value="C:cytosol"/>
    <property type="evidence" value="ECO:0007669"/>
    <property type="project" value="TreeGrafter"/>
</dbReference>
<sequence length="355" mass="39809">MIPSISGQAFESLQPEVIDLINHLPMLKHKEWIGRSLSTIVRMAGEDLDRLDWKIISSSLRDMENAFQMFYPYRHVRKIVMFGSARVSPESPEYQMAKDFATAITQQGFMVITGGGGGIMQAGNEGATAENSFGLNIQLPFEQGSNPFIEGDRKALNFKYFFTRKLFFLRESDALALFPGGFGTLDEAFECLTLTQTGKFGPAPLVLLDRPGGDYWHDWDAFVQKQLRGRGLISADDRSLYTITDNVEVACEAIASFYLVYHSCRYVNEKLVIRLKSELSDVSVEQLNADFSDIVVTGKIEKSQALPPEIGDETFDLPRLTLHFNQRNVGRLYQLIATINQMGATSPEAAHPEQK</sequence>
<dbReference type="PANTHER" id="PTHR43393:SF2">
    <property type="entry name" value="CYTOKININ RIBOSIDE 5'-MONOPHOSPHATE PHOSPHORIBOHYDROLASE"/>
    <property type="match status" value="1"/>
</dbReference>
<dbReference type="PANTHER" id="PTHR43393">
    <property type="entry name" value="CYTOKININ RIBOSIDE 5'-MONOPHOSPHATE PHOSPHORIBOHYDROLASE"/>
    <property type="match status" value="1"/>
</dbReference>
<comment type="caution">
    <text evidence="1">The sequence shown here is derived from an EMBL/GenBank/DDBJ whole genome shotgun (WGS) entry which is preliminary data.</text>
</comment>
<dbReference type="Gene3D" id="3.40.50.450">
    <property type="match status" value="1"/>
</dbReference>
<protein>
    <submittedName>
        <fullName evidence="1">Cytochrome D ubiquinol oxidase subunit II</fullName>
    </submittedName>
</protein>
<keyword evidence="2" id="KW-1185">Reference proteome</keyword>
<evidence type="ECO:0000313" key="2">
    <source>
        <dbReference type="Proteomes" id="UP000226442"/>
    </source>
</evidence>
<gene>
    <name evidence="1" type="ORF">CP500_002840</name>
</gene>
<dbReference type="SUPFAM" id="SSF102405">
    <property type="entry name" value="MCP/YpsA-like"/>
    <property type="match status" value="1"/>
</dbReference>
<name>A0A2G4F5E8_9CYAN</name>
<proteinExistence type="predicted"/>
<dbReference type="Pfam" id="PF03641">
    <property type="entry name" value="Lysine_decarbox"/>
    <property type="match status" value="1"/>
</dbReference>
<evidence type="ECO:0000313" key="1">
    <source>
        <dbReference type="EMBL" id="PHX56931.1"/>
    </source>
</evidence>
<dbReference type="Proteomes" id="UP000226442">
    <property type="component" value="Unassembled WGS sequence"/>
</dbReference>
<dbReference type="EMBL" id="NXIB02000009">
    <property type="protein sequence ID" value="PHX56931.1"/>
    <property type="molecule type" value="Genomic_DNA"/>
</dbReference>
<dbReference type="OrthoDB" id="9801098at2"/>
<organism evidence="1 2">
    <name type="scientific">Tychonema bourrellyi FEM_GT703</name>
    <dbReference type="NCBI Taxonomy" id="2040638"/>
    <lineage>
        <taxon>Bacteria</taxon>
        <taxon>Bacillati</taxon>
        <taxon>Cyanobacteriota</taxon>
        <taxon>Cyanophyceae</taxon>
        <taxon>Oscillatoriophycideae</taxon>
        <taxon>Oscillatoriales</taxon>
        <taxon>Microcoleaceae</taxon>
        <taxon>Tychonema</taxon>
    </lineage>
</organism>
<dbReference type="RefSeq" id="WP_096829263.1">
    <property type="nucleotide sequence ID" value="NZ_NXIB02000009.1"/>
</dbReference>
<reference evidence="1" key="1">
    <citation type="submission" date="2017-10" db="EMBL/GenBank/DDBJ databases">
        <title>Draft genome sequence of the planktic cyanobacteria Tychonema bourrellyi isolated from alpine lentic freshwater.</title>
        <authorList>
            <person name="Tett A."/>
            <person name="Armanini F."/>
            <person name="Asnicar F."/>
            <person name="Boscaini A."/>
            <person name="Pasolli E."/>
            <person name="Zolfo M."/>
            <person name="Donati C."/>
            <person name="Salmaso N."/>
            <person name="Segata N."/>
        </authorList>
    </citation>
    <scope>NUCLEOTIDE SEQUENCE</scope>
    <source>
        <strain evidence="1">FEM_GT703</strain>
    </source>
</reference>
<dbReference type="AlphaFoldDB" id="A0A2G4F5E8"/>
<dbReference type="InterPro" id="IPR052341">
    <property type="entry name" value="LOG_family_nucleotidases"/>
</dbReference>
<accession>A0A2G4F5E8</accession>